<evidence type="ECO:0000256" key="1">
    <source>
        <dbReference type="ARBA" id="ARBA00006739"/>
    </source>
</evidence>
<feature type="transmembrane region" description="Helical" evidence="4">
    <location>
        <begin position="297"/>
        <end position="319"/>
    </location>
</feature>
<protein>
    <submittedName>
        <fullName evidence="5">Cellulose synthase/poly-beta-1,6-N-acetylglucosamine synthase-like glycosyltransferase</fullName>
    </submittedName>
</protein>
<feature type="transmembrane region" description="Helical" evidence="4">
    <location>
        <begin position="365"/>
        <end position="386"/>
    </location>
</feature>
<comment type="similarity">
    <text evidence="1">Belongs to the glycosyltransferase 2 family.</text>
</comment>
<dbReference type="Pfam" id="PF13641">
    <property type="entry name" value="Glyco_tranf_2_3"/>
    <property type="match status" value="1"/>
</dbReference>
<dbReference type="CDD" id="cd06438">
    <property type="entry name" value="EpsO_like"/>
    <property type="match status" value="1"/>
</dbReference>
<evidence type="ECO:0000256" key="4">
    <source>
        <dbReference type="SAM" id="Phobius"/>
    </source>
</evidence>
<dbReference type="PANTHER" id="PTHR43630">
    <property type="entry name" value="POLY-BETA-1,6-N-ACETYL-D-GLUCOSAMINE SYNTHASE"/>
    <property type="match status" value="1"/>
</dbReference>
<comment type="caution">
    <text evidence="5">The sequence shown here is derived from an EMBL/GenBank/DDBJ whole genome shotgun (WGS) entry which is preliminary data.</text>
</comment>
<keyword evidence="4" id="KW-0472">Membrane</keyword>
<dbReference type="InterPro" id="IPR029044">
    <property type="entry name" value="Nucleotide-diphossugar_trans"/>
</dbReference>
<organism evidence="5 6">
    <name type="scientific">Fonticella tunisiensis</name>
    <dbReference type="NCBI Taxonomy" id="1096341"/>
    <lineage>
        <taxon>Bacteria</taxon>
        <taxon>Bacillati</taxon>
        <taxon>Bacillota</taxon>
        <taxon>Clostridia</taxon>
        <taxon>Eubacteriales</taxon>
        <taxon>Clostridiaceae</taxon>
        <taxon>Fonticella</taxon>
    </lineage>
</organism>
<dbReference type="GO" id="GO:0016757">
    <property type="term" value="F:glycosyltransferase activity"/>
    <property type="evidence" value="ECO:0007669"/>
    <property type="project" value="UniProtKB-KW"/>
</dbReference>
<keyword evidence="3 5" id="KW-0808">Transferase</keyword>
<dbReference type="SUPFAM" id="SSF53448">
    <property type="entry name" value="Nucleotide-diphospho-sugar transferases"/>
    <property type="match status" value="1"/>
</dbReference>
<feature type="transmembrane region" description="Helical" evidence="4">
    <location>
        <begin position="6"/>
        <end position="32"/>
    </location>
</feature>
<evidence type="ECO:0000256" key="2">
    <source>
        <dbReference type="ARBA" id="ARBA00022676"/>
    </source>
</evidence>
<keyword evidence="6" id="KW-1185">Reference proteome</keyword>
<dbReference type="AlphaFoldDB" id="A0A4R7K9Z2"/>
<proteinExistence type="inferred from homology"/>
<dbReference type="OrthoDB" id="9797391at2"/>
<dbReference type="Gene3D" id="3.90.550.10">
    <property type="entry name" value="Spore Coat Polysaccharide Biosynthesis Protein SpsA, Chain A"/>
    <property type="match status" value="1"/>
</dbReference>
<feature type="transmembrane region" description="Helical" evidence="4">
    <location>
        <begin position="339"/>
        <end position="358"/>
    </location>
</feature>
<keyword evidence="4" id="KW-1133">Transmembrane helix</keyword>
<feature type="transmembrane region" description="Helical" evidence="4">
    <location>
        <begin position="423"/>
        <end position="442"/>
    </location>
</feature>
<evidence type="ECO:0000256" key="3">
    <source>
        <dbReference type="ARBA" id="ARBA00022679"/>
    </source>
</evidence>
<evidence type="ECO:0000313" key="5">
    <source>
        <dbReference type="EMBL" id="TDT51076.1"/>
    </source>
</evidence>
<dbReference type="PANTHER" id="PTHR43630:SF1">
    <property type="entry name" value="POLY-BETA-1,6-N-ACETYL-D-GLUCOSAMINE SYNTHASE"/>
    <property type="match status" value="1"/>
</dbReference>
<keyword evidence="2" id="KW-0328">Glycosyltransferase</keyword>
<evidence type="ECO:0000313" key="6">
    <source>
        <dbReference type="Proteomes" id="UP000295325"/>
    </source>
</evidence>
<dbReference type="Proteomes" id="UP000295325">
    <property type="component" value="Unassembled WGS sequence"/>
</dbReference>
<feature type="transmembrane region" description="Helical" evidence="4">
    <location>
        <begin position="392"/>
        <end position="411"/>
    </location>
</feature>
<dbReference type="EMBL" id="SOAZ01000022">
    <property type="protein sequence ID" value="TDT51076.1"/>
    <property type="molecule type" value="Genomic_DNA"/>
</dbReference>
<sequence>MGSFIYIVTAIFQILVFMLTLYYLIISFFGLYKRNEKIEYKPEKSFALVVAAHNEELVVGQIVESLKSLDYPKELYDIYVVADNCTDNTAAIARESGAIVFERFNRRKSGKGYALEWMFNKLFKMDKKYNVIAVFDADNLVSKNFLNEMNYKFQQGYKVVQGYLDSKNPSDSWITQCYSIAFWSSNRLFQISRQNLGLSNQLGGTGFCVDAELLKSIGWGATCLTEDLEFTCKIVLNGEKVGWAHNAVVYDEKPLTLKQSWNQRKRWMQGYSDVATRYFFKLIAKSLKERNFAAFDCALYILQPFVFAALGLSILLSYLKGDGKLSANIFVMSSLFTPALWKSYGIFQFLFTPFVMVLEKKLKKRLLLVFGLYSANVFVLDIISRMQIDRKLFIIIQISYLLFCIILAGILNGRKSMKEFIWYLLYGLYTLTWIPISIQGIINKNNREWSHTLHTRQIKIRDLEGF</sequence>
<name>A0A4R7K9Z2_9CLOT</name>
<keyword evidence="4" id="KW-0812">Transmembrane</keyword>
<accession>A0A4R7K9Z2</accession>
<reference evidence="5 6" key="1">
    <citation type="submission" date="2019-03" db="EMBL/GenBank/DDBJ databases">
        <title>Genomic Encyclopedia of Type Strains, Phase IV (KMG-IV): sequencing the most valuable type-strain genomes for metagenomic binning, comparative biology and taxonomic classification.</title>
        <authorList>
            <person name="Goeker M."/>
        </authorList>
    </citation>
    <scope>NUCLEOTIDE SEQUENCE [LARGE SCALE GENOMIC DNA]</scope>
    <source>
        <strain evidence="5 6">DSM 24455</strain>
    </source>
</reference>
<dbReference type="RefSeq" id="WP_133628896.1">
    <property type="nucleotide sequence ID" value="NZ_SOAZ01000022.1"/>
</dbReference>
<gene>
    <name evidence="5" type="ORF">EDD71_12246</name>
</gene>